<evidence type="ECO:0000256" key="1">
    <source>
        <dbReference type="SAM" id="MobiDB-lite"/>
    </source>
</evidence>
<sequence>MEEVVVRRRAWDCGSPLYDSFELASVYGLLDSNLMALPFAERSAELDAAADRAPARRTAAKEQRRRKKAAAAAARRTGKAVLRSIFSADLAVFVSFRQIL</sequence>
<feature type="region of interest" description="Disordered" evidence="1">
    <location>
        <begin position="50"/>
        <end position="69"/>
    </location>
</feature>
<keyword evidence="3" id="KW-1185">Reference proteome</keyword>
<reference evidence="2 3" key="2">
    <citation type="submission" date="2018-04" db="EMBL/GenBank/DDBJ databases">
        <title>OglaRS2 (Oryza glaberrima Reference Sequence Version 2).</title>
        <authorList>
            <person name="Zhang J."/>
            <person name="Kudrna D."/>
            <person name="Lee S."/>
            <person name="Talag J."/>
            <person name="Rajasekar S."/>
            <person name="Wing R.A."/>
        </authorList>
    </citation>
    <scope>NUCLEOTIDE SEQUENCE [LARGE SCALE GENOMIC DNA]</scope>
    <source>
        <strain evidence="2 3">cv. IRGC 96717</strain>
    </source>
</reference>
<dbReference type="EnsemblPlants" id="ORGLA03G0412700.1">
    <property type="protein sequence ID" value="ORGLA03G0412700.1"/>
    <property type="gene ID" value="ORGLA03G0412700"/>
</dbReference>
<feature type="compositionally biased region" description="Basic and acidic residues" evidence="1">
    <location>
        <begin position="50"/>
        <end position="62"/>
    </location>
</feature>
<accession>I1PY48</accession>
<dbReference type="EnsemblPlants" id="ORGLA05G0229600.1">
    <property type="protein sequence ID" value="ORGLA05G0229600.1"/>
    <property type="gene ID" value="ORGLA05G0229600"/>
</dbReference>
<evidence type="ECO:0000313" key="2">
    <source>
        <dbReference type="EnsemblPlants" id="ORGLA05G0229600.1"/>
    </source>
</evidence>
<dbReference type="PANTHER" id="PTHR33978">
    <property type="entry name" value="SERINE/THREONINE-KINASE"/>
    <property type="match status" value="1"/>
</dbReference>
<dbReference type="HOGENOM" id="CLU_164300_0_0_1"/>
<proteinExistence type="predicted"/>
<reference evidence="2" key="1">
    <citation type="submission" date="2015-06" db="UniProtKB">
        <authorList>
            <consortium name="EnsemblPlants"/>
        </authorList>
    </citation>
    <scope>IDENTIFICATION</scope>
</reference>
<organism evidence="2 3">
    <name type="scientific">Oryza glaberrima</name>
    <name type="common">African rice</name>
    <dbReference type="NCBI Taxonomy" id="4538"/>
    <lineage>
        <taxon>Eukaryota</taxon>
        <taxon>Viridiplantae</taxon>
        <taxon>Streptophyta</taxon>
        <taxon>Embryophyta</taxon>
        <taxon>Tracheophyta</taxon>
        <taxon>Spermatophyta</taxon>
        <taxon>Magnoliopsida</taxon>
        <taxon>Liliopsida</taxon>
        <taxon>Poales</taxon>
        <taxon>Poaceae</taxon>
        <taxon>BOP clade</taxon>
        <taxon>Oryzoideae</taxon>
        <taxon>Oryzeae</taxon>
        <taxon>Oryzinae</taxon>
        <taxon>Oryza</taxon>
    </lineage>
</organism>
<evidence type="ECO:0000313" key="3">
    <source>
        <dbReference type="Proteomes" id="UP000007306"/>
    </source>
</evidence>
<dbReference type="Proteomes" id="UP000007306">
    <property type="component" value="Chromosome 5"/>
</dbReference>
<dbReference type="Gramene" id="ORGLA03G0412700.1">
    <property type="protein sequence ID" value="ORGLA03G0412700.1"/>
    <property type="gene ID" value="ORGLA03G0412700"/>
</dbReference>
<dbReference type="Gramene" id="ORGLA05G0229600.1">
    <property type="protein sequence ID" value="ORGLA05G0229600.1"/>
    <property type="gene ID" value="ORGLA05G0229600"/>
</dbReference>
<dbReference type="OMA" id="RRAWDCG"/>
<dbReference type="AlphaFoldDB" id="I1PY48"/>
<name>I1PY48_ORYGL</name>
<dbReference type="PANTHER" id="PTHR33978:SF18">
    <property type="entry name" value="OS01G0656300 PROTEIN"/>
    <property type="match status" value="1"/>
</dbReference>
<protein>
    <submittedName>
        <fullName evidence="2">Uncharacterized protein</fullName>
    </submittedName>
</protein>
<dbReference type="eggNOG" id="ENOG502SCHU">
    <property type="taxonomic scope" value="Eukaryota"/>
</dbReference>